<keyword evidence="1" id="KW-0472">Membrane</keyword>
<name>A0A0F9GV00_9ZZZZ</name>
<feature type="transmembrane region" description="Helical" evidence="1">
    <location>
        <begin position="90"/>
        <end position="114"/>
    </location>
</feature>
<comment type="caution">
    <text evidence="3">The sequence shown here is derived from an EMBL/GenBank/DDBJ whole genome shotgun (WGS) entry which is preliminary data.</text>
</comment>
<proteinExistence type="predicted"/>
<feature type="non-terminal residue" evidence="3">
    <location>
        <position position="1"/>
    </location>
</feature>
<feature type="domain" description="Periplasmic copper-binding protein NosD beta helix" evidence="2">
    <location>
        <begin position="3"/>
        <end position="90"/>
    </location>
</feature>
<dbReference type="InterPro" id="IPR007742">
    <property type="entry name" value="NosD_dom"/>
</dbReference>
<evidence type="ECO:0000313" key="3">
    <source>
        <dbReference type="EMBL" id="KKL94496.1"/>
    </source>
</evidence>
<dbReference type="InterPro" id="IPR011050">
    <property type="entry name" value="Pectin_lyase_fold/virulence"/>
</dbReference>
<dbReference type="EMBL" id="LAZR01018910">
    <property type="protein sequence ID" value="KKL94496.1"/>
    <property type="molecule type" value="Genomic_DNA"/>
</dbReference>
<organism evidence="3">
    <name type="scientific">marine sediment metagenome</name>
    <dbReference type="NCBI Taxonomy" id="412755"/>
    <lineage>
        <taxon>unclassified sequences</taxon>
        <taxon>metagenomes</taxon>
        <taxon>ecological metagenomes</taxon>
    </lineage>
</organism>
<accession>A0A0F9GV00</accession>
<protein>
    <recommendedName>
        <fullName evidence="2">Periplasmic copper-binding protein NosD beta helix domain-containing protein</fullName>
    </recommendedName>
</protein>
<sequence>KTSFLLSNSFYCSIIENYLFINQDGVRLNYSNYNNIIDNNFESHENAIYLHHSNSNIIVNNYGSDNLYEITENNSEDNYFENNFPQQANFTLIVDATVIIVISISFFSIIYIIINVYRYKHLSKSSCLKINFDI</sequence>
<keyword evidence="1" id="KW-1133">Transmembrane helix</keyword>
<evidence type="ECO:0000256" key="1">
    <source>
        <dbReference type="SAM" id="Phobius"/>
    </source>
</evidence>
<keyword evidence="1" id="KW-0812">Transmembrane</keyword>
<reference evidence="3" key="1">
    <citation type="journal article" date="2015" name="Nature">
        <title>Complex archaea that bridge the gap between prokaryotes and eukaryotes.</title>
        <authorList>
            <person name="Spang A."/>
            <person name="Saw J.H."/>
            <person name="Jorgensen S.L."/>
            <person name="Zaremba-Niedzwiedzka K."/>
            <person name="Martijn J."/>
            <person name="Lind A.E."/>
            <person name="van Eijk R."/>
            <person name="Schleper C."/>
            <person name="Guy L."/>
            <person name="Ettema T.J."/>
        </authorList>
    </citation>
    <scope>NUCLEOTIDE SEQUENCE</scope>
</reference>
<dbReference type="AlphaFoldDB" id="A0A0F9GV00"/>
<dbReference type="Pfam" id="PF05048">
    <property type="entry name" value="NosD"/>
    <property type="match status" value="1"/>
</dbReference>
<dbReference type="SUPFAM" id="SSF51126">
    <property type="entry name" value="Pectin lyase-like"/>
    <property type="match status" value="1"/>
</dbReference>
<evidence type="ECO:0000259" key="2">
    <source>
        <dbReference type="Pfam" id="PF05048"/>
    </source>
</evidence>
<gene>
    <name evidence="3" type="ORF">LCGC14_1864110</name>
</gene>